<dbReference type="EC" id="3.1.26.4" evidence="2"/>
<dbReference type="SUPFAM" id="SSF56672">
    <property type="entry name" value="DNA/RNA polymerases"/>
    <property type="match status" value="1"/>
</dbReference>
<feature type="domain" description="RNase H type-1" evidence="10">
    <location>
        <begin position="396"/>
        <end position="540"/>
    </location>
</feature>
<dbReference type="EMBL" id="VXAV01011175">
    <property type="protein sequence ID" value="NXL94885.1"/>
    <property type="molecule type" value="Genomic_DNA"/>
</dbReference>
<feature type="non-terminal residue" evidence="11">
    <location>
        <position position="1"/>
    </location>
</feature>
<keyword evidence="6" id="KW-0255">Endonuclease</keyword>
<evidence type="ECO:0000256" key="3">
    <source>
        <dbReference type="ARBA" id="ARBA00022679"/>
    </source>
</evidence>
<reference evidence="11 12" key="1">
    <citation type="submission" date="2019-09" db="EMBL/GenBank/DDBJ databases">
        <title>Bird 10,000 Genomes (B10K) Project - Family phase.</title>
        <authorList>
            <person name="Zhang G."/>
        </authorList>
    </citation>
    <scope>NUCLEOTIDE SEQUENCE [LARGE SCALE GENOMIC DNA]</scope>
    <source>
        <strain evidence="11">B10K-DU-001-39</strain>
        <tissue evidence="11">Muscle</tissue>
    </source>
</reference>
<evidence type="ECO:0000256" key="2">
    <source>
        <dbReference type="ARBA" id="ARBA00012180"/>
    </source>
</evidence>
<dbReference type="InterPro" id="IPR036397">
    <property type="entry name" value="RNaseH_sf"/>
</dbReference>
<dbReference type="InterPro" id="IPR000477">
    <property type="entry name" value="RT_dom"/>
</dbReference>
<feature type="non-terminal residue" evidence="11">
    <location>
        <position position="540"/>
    </location>
</feature>
<protein>
    <recommendedName>
        <fullName evidence="2">ribonuclease H</fullName>
        <ecNumber evidence="2">3.1.26.4</ecNumber>
    </recommendedName>
</protein>
<dbReference type="Proteomes" id="UP000562322">
    <property type="component" value="Unassembled WGS sequence"/>
</dbReference>
<keyword evidence="7" id="KW-0378">Hydrolase</keyword>
<comment type="caution">
    <text evidence="11">The sequence shown here is derived from an EMBL/GenBank/DDBJ whole genome shotgun (WGS) entry which is preliminary data.</text>
</comment>
<dbReference type="GO" id="GO:0003964">
    <property type="term" value="F:RNA-directed DNA polymerase activity"/>
    <property type="evidence" value="ECO:0007669"/>
    <property type="project" value="UniProtKB-KW"/>
</dbReference>
<keyword evidence="12" id="KW-1185">Reference proteome</keyword>
<dbReference type="GO" id="GO:0004523">
    <property type="term" value="F:RNA-DNA hybrid ribonuclease activity"/>
    <property type="evidence" value="ECO:0007669"/>
    <property type="project" value="UniProtKB-EC"/>
</dbReference>
<dbReference type="PANTHER" id="PTHR41694">
    <property type="entry name" value="ENDOGENOUS RETROVIRUS GROUP K MEMBER POL PROTEIN"/>
    <property type="match status" value="1"/>
</dbReference>
<comment type="similarity">
    <text evidence="1">Belongs to the beta type-B retroviral polymerase family. HERV class-II K(HML-2) pol subfamily.</text>
</comment>
<keyword evidence="4" id="KW-0548">Nucleotidyltransferase</keyword>
<dbReference type="PROSITE" id="PS50878">
    <property type="entry name" value="RT_POL"/>
    <property type="match status" value="1"/>
</dbReference>
<evidence type="ECO:0000313" key="12">
    <source>
        <dbReference type="Proteomes" id="UP000562322"/>
    </source>
</evidence>
<keyword evidence="5" id="KW-0540">Nuclease</keyword>
<dbReference type="Gene3D" id="3.30.70.270">
    <property type="match status" value="2"/>
</dbReference>
<dbReference type="InterPro" id="IPR043502">
    <property type="entry name" value="DNA/RNA_pol_sf"/>
</dbReference>
<dbReference type="Pfam" id="PF06817">
    <property type="entry name" value="RVT_thumb"/>
    <property type="match status" value="1"/>
</dbReference>
<evidence type="ECO:0000256" key="5">
    <source>
        <dbReference type="ARBA" id="ARBA00022722"/>
    </source>
</evidence>
<evidence type="ECO:0000259" key="9">
    <source>
        <dbReference type="PROSITE" id="PS50878"/>
    </source>
</evidence>
<proteinExistence type="inferred from homology"/>
<dbReference type="Gene3D" id="3.30.420.10">
    <property type="entry name" value="Ribonuclease H-like superfamily/Ribonuclease H"/>
    <property type="match status" value="1"/>
</dbReference>
<dbReference type="Gene3D" id="3.10.10.10">
    <property type="entry name" value="HIV Type 1 Reverse Transcriptase, subunit A, domain 1"/>
    <property type="match status" value="1"/>
</dbReference>
<dbReference type="GO" id="GO:0035613">
    <property type="term" value="F:RNA stem-loop binding"/>
    <property type="evidence" value="ECO:0007669"/>
    <property type="project" value="TreeGrafter"/>
</dbReference>
<evidence type="ECO:0000256" key="6">
    <source>
        <dbReference type="ARBA" id="ARBA00022759"/>
    </source>
</evidence>
<dbReference type="InterPro" id="IPR002156">
    <property type="entry name" value="RNaseH_domain"/>
</dbReference>
<dbReference type="PANTHER" id="PTHR41694:SF3">
    <property type="entry name" value="RNA-DIRECTED DNA POLYMERASE-RELATED"/>
    <property type="match status" value="1"/>
</dbReference>
<organism evidence="11 12">
    <name type="scientific">Alectura lathami</name>
    <name type="common">Australian brush turkey</name>
    <dbReference type="NCBI Taxonomy" id="81907"/>
    <lineage>
        <taxon>Eukaryota</taxon>
        <taxon>Metazoa</taxon>
        <taxon>Chordata</taxon>
        <taxon>Craniata</taxon>
        <taxon>Vertebrata</taxon>
        <taxon>Euteleostomi</taxon>
        <taxon>Archelosauria</taxon>
        <taxon>Archosauria</taxon>
        <taxon>Dinosauria</taxon>
        <taxon>Saurischia</taxon>
        <taxon>Theropoda</taxon>
        <taxon>Coelurosauria</taxon>
        <taxon>Aves</taxon>
        <taxon>Neognathae</taxon>
        <taxon>Galloanserae</taxon>
        <taxon>Galliformes</taxon>
        <taxon>Megapodiidae</taxon>
        <taxon>Alectura</taxon>
    </lineage>
</organism>
<name>A0A7L0WTN1_ALELA</name>
<evidence type="ECO:0000313" key="11">
    <source>
        <dbReference type="EMBL" id="NXL94885.1"/>
    </source>
</evidence>
<keyword evidence="3" id="KW-0808">Transferase</keyword>
<evidence type="ECO:0000256" key="7">
    <source>
        <dbReference type="ARBA" id="ARBA00022801"/>
    </source>
</evidence>
<evidence type="ECO:0000256" key="8">
    <source>
        <dbReference type="ARBA" id="ARBA00022918"/>
    </source>
</evidence>
<dbReference type="InterPro" id="IPR043128">
    <property type="entry name" value="Rev_trsase/Diguanyl_cyclase"/>
</dbReference>
<evidence type="ECO:0000256" key="1">
    <source>
        <dbReference type="ARBA" id="ARBA00010879"/>
    </source>
</evidence>
<dbReference type="AlphaFoldDB" id="A0A7L0WTN1"/>
<gene>
    <name evidence="11" type="primary">Ervk11</name>
    <name evidence="11" type="ORF">ALELAT_R14403</name>
</gene>
<evidence type="ECO:0000256" key="4">
    <source>
        <dbReference type="ARBA" id="ARBA00022695"/>
    </source>
</evidence>
<sequence>LQWKSQKSVWVEQRPLKQERLQIVNQLVQEQLEAGHIVPSNSPWKTPIFTIPKKSGKWRLLHDLRAINQVMQSMSSLQPGLPSPPEGWDLLIIDLKDCFFTIPLHPEDAEKFAFPVPSLNKAEPAKRHHWVVLPQGMKNSPTMCQVFVAWALRPVRKQFPHLIIYLYTDDILIAGDNLQGEEILTVLEHQLEKRGLKIAPEKVQRQSPWKYLGWTITDSSIRLLHITSEIKTLNDAQKLVGDIQWVRHLCGITNDEIKPLLQLLSTTTHGNEARQLNSGQQHSLERITEKITLCHAQRITATQPIDLLIINSGGQRALALMSQWDPKIQNPLKILEWVFTSVNPKKTMVTRGEILSQLIRKGRHRIQEIAGVDPQKIVLPLTHECLEWLLRHSLPLQMSLEDFTGDLSNTYPAHRLLNLIQNKTIETFPVRSETPVEACIWQEQGSWKHHLIQGRPGDSLQTLEFAAVLWALTNWSETPLNIVSDSLYVVGIVWRSERATLKEVDDNHLGYMLQCLVKATDIRAQPYFTTHIRSHQSCMG</sequence>
<dbReference type="Pfam" id="PF00078">
    <property type="entry name" value="RVT_1"/>
    <property type="match status" value="1"/>
</dbReference>
<dbReference type="InterPro" id="IPR010661">
    <property type="entry name" value="RVT_thumb"/>
</dbReference>
<dbReference type="PROSITE" id="PS50879">
    <property type="entry name" value="RNASE_H_1"/>
    <property type="match status" value="1"/>
</dbReference>
<feature type="domain" description="Reverse transcriptase" evidence="9">
    <location>
        <begin position="32"/>
        <end position="216"/>
    </location>
</feature>
<keyword evidence="8" id="KW-0695">RNA-directed DNA polymerase</keyword>
<evidence type="ECO:0000259" key="10">
    <source>
        <dbReference type="PROSITE" id="PS50879"/>
    </source>
</evidence>
<dbReference type="OrthoDB" id="9120713at2759"/>
<accession>A0A7L0WTN1</accession>